<gene>
    <name evidence="2" type="ORF">J4732_08115</name>
</gene>
<evidence type="ECO:0000313" key="2">
    <source>
        <dbReference type="EMBL" id="MBO2006772.1"/>
    </source>
</evidence>
<evidence type="ECO:0000256" key="1">
    <source>
        <dbReference type="SAM" id="MobiDB-lite"/>
    </source>
</evidence>
<reference evidence="2" key="1">
    <citation type="submission" date="2021-03" db="EMBL/GenBank/DDBJ databases">
        <title>Molecular epidemiology and mechanisms of colistin and carbapenem resistance in Enterobacteriaceae from clinical isolates, the environment and porcine samples in Pretoria, South Africa.</title>
        <authorList>
            <person name="Bogoshi D."/>
            <person name="Mbelle N.M."/>
            <person name="Naidoo V."/>
            <person name="Osei Sekyere J."/>
        </authorList>
    </citation>
    <scope>NUCLEOTIDE SEQUENCE</scope>
    <source>
        <strain evidence="2">C080</strain>
    </source>
</reference>
<dbReference type="EMBL" id="JAGETR010000045">
    <property type="protein sequence ID" value="MBO2006772.1"/>
    <property type="molecule type" value="Genomic_DNA"/>
</dbReference>
<sequence length="73" mass="7839">MIGGKRGQIEAQFGGKLMQCLLETRQVKHESSSAMACKGVIIKTSNNGTHVKRRNLHGGGSSPPLRHSVAVKE</sequence>
<dbReference type="AlphaFoldDB" id="A0A939NRC7"/>
<accession>A0A939NRC7</accession>
<proteinExistence type="predicted"/>
<protein>
    <submittedName>
        <fullName evidence="2">Uncharacterized protein</fullName>
    </submittedName>
</protein>
<name>A0A939NRC7_SERMA</name>
<feature type="region of interest" description="Disordered" evidence="1">
    <location>
        <begin position="48"/>
        <end position="73"/>
    </location>
</feature>
<comment type="caution">
    <text evidence="2">The sequence shown here is derived from an EMBL/GenBank/DDBJ whole genome shotgun (WGS) entry which is preliminary data.</text>
</comment>
<organism evidence="2">
    <name type="scientific">Serratia marcescens</name>
    <dbReference type="NCBI Taxonomy" id="615"/>
    <lineage>
        <taxon>Bacteria</taxon>
        <taxon>Pseudomonadati</taxon>
        <taxon>Pseudomonadota</taxon>
        <taxon>Gammaproteobacteria</taxon>
        <taxon>Enterobacterales</taxon>
        <taxon>Yersiniaceae</taxon>
        <taxon>Serratia</taxon>
    </lineage>
</organism>